<comment type="caution">
    <text evidence="1">The sequence shown here is derived from an EMBL/GenBank/DDBJ whole genome shotgun (WGS) entry which is preliminary data.</text>
</comment>
<feature type="non-terminal residue" evidence="1">
    <location>
        <position position="1"/>
    </location>
</feature>
<dbReference type="STRING" id="1618545.US53_C0037G0001"/>
<protein>
    <submittedName>
        <fullName evidence="1">Uncharacterized protein</fullName>
    </submittedName>
</protein>
<dbReference type="AlphaFoldDB" id="A0A0G0H0N0"/>
<organism evidence="1 2">
    <name type="scientific">Candidatus Woesebacteria bacterium GW2011_GWA1_37_7</name>
    <dbReference type="NCBI Taxonomy" id="1618545"/>
    <lineage>
        <taxon>Bacteria</taxon>
        <taxon>Candidatus Woeseibacteriota</taxon>
    </lineage>
</organism>
<evidence type="ECO:0000313" key="1">
    <source>
        <dbReference type="EMBL" id="KKQ36778.1"/>
    </source>
</evidence>
<dbReference type="EMBL" id="LBTI01000037">
    <property type="protein sequence ID" value="KKQ36778.1"/>
    <property type="molecule type" value="Genomic_DNA"/>
</dbReference>
<accession>A0A0G0H0N0</accession>
<sequence>GNDIIKEFFVGRSGKKDQRITDISGKYIPGDSLGYGPLTAKSSALTPEELMDKIVLKEKVYAINLIVKHKPFYYRPDCENVPLCSAGKFIDDFDSYNAQVYEELSGQQINQEDDNSAISSVGWIEEIIIFSNP</sequence>
<evidence type="ECO:0000313" key="2">
    <source>
        <dbReference type="Proteomes" id="UP000034591"/>
    </source>
</evidence>
<gene>
    <name evidence="1" type="ORF">US53_C0037G0001</name>
</gene>
<dbReference type="Proteomes" id="UP000034591">
    <property type="component" value="Unassembled WGS sequence"/>
</dbReference>
<name>A0A0G0H0N0_9BACT</name>
<proteinExistence type="predicted"/>
<reference evidence="1 2" key="1">
    <citation type="journal article" date="2015" name="Nature">
        <title>rRNA introns, odd ribosomes, and small enigmatic genomes across a large radiation of phyla.</title>
        <authorList>
            <person name="Brown C.T."/>
            <person name="Hug L.A."/>
            <person name="Thomas B.C."/>
            <person name="Sharon I."/>
            <person name="Castelle C.J."/>
            <person name="Singh A."/>
            <person name="Wilkins M.J."/>
            <person name="Williams K.H."/>
            <person name="Banfield J.F."/>
        </authorList>
    </citation>
    <scope>NUCLEOTIDE SEQUENCE [LARGE SCALE GENOMIC DNA]</scope>
</reference>